<keyword evidence="4" id="KW-0547">Nucleotide-binding</keyword>
<dbReference type="EMBL" id="CCBN010000001">
    <property type="protein sequence ID" value="CDO51553.1"/>
    <property type="molecule type" value="Genomic_DNA"/>
</dbReference>
<dbReference type="InterPro" id="IPR008271">
    <property type="entry name" value="Ser/Thr_kinase_AS"/>
</dbReference>
<keyword evidence="3" id="KW-0808">Transferase</keyword>
<dbReference type="AlphaFoldDB" id="A0A0J9X2N0"/>
<dbReference type="GO" id="GO:0007346">
    <property type="term" value="P:regulation of mitotic cell cycle"/>
    <property type="evidence" value="ECO:0007669"/>
    <property type="project" value="TreeGrafter"/>
</dbReference>
<keyword evidence="10" id="KW-1185">Reference proteome</keyword>
<dbReference type="Pfam" id="PF00069">
    <property type="entry name" value="Pkinase"/>
    <property type="match status" value="1"/>
</dbReference>
<keyword evidence="6" id="KW-0067">ATP-binding</keyword>
<dbReference type="GO" id="GO:0005634">
    <property type="term" value="C:nucleus"/>
    <property type="evidence" value="ECO:0007669"/>
    <property type="project" value="TreeGrafter"/>
</dbReference>
<sequence>MKPTDFDTVDTQSPKRRRLGPHETPTKAAPVLLDSTLSAPTLSTRGCNPATLYQTLNLIEEGSYGLVYRAQHLPSSDIVAMKKIKFEKNSPGFPVTALREITSLLTLDHPNIVRYREVVVGKTHRDVYLVMDFVEHDLKALMDHKTKPFAASEIKTLMHQLLSATAHMHSRGIMHRDLKTSNLLMTNRGMMKVADFGLARQFTPGCDTSAENLTKVVVTLWYRAPELLLGKADYTASIDLWSIGCIFAELLQNAPFLCGKSEVDQLNHILQYVGSLDDWPGYKTLPGARSLKAPKIQPIPLNVRFSNASPCTLDLLTRLLTLNPNDRIMAQEALEHDYFVREFPPMKDPELFMSFPSKGGLEHRRKVTG</sequence>
<evidence type="ECO:0000256" key="6">
    <source>
        <dbReference type="ARBA" id="ARBA00022840"/>
    </source>
</evidence>
<evidence type="ECO:0000259" key="8">
    <source>
        <dbReference type="PROSITE" id="PS50011"/>
    </source>
</evidence>
<dbReference type="PROSITE" id="PS00108">
    <property type="entry name" value="PROTEIN_KINASE_ST"/>
    <property type="match status" value="1"/>
</dbReference>
<dbReference type="SUPFAM" id="SSF56112">
    <property type="entry name" value="Protein kinase-like (PK-like)"/>
    <property type="match status" value="1"/>
</dbReference>
<dbReference type="Gene3D" id="1.10.510.10">
    <property type="entry name" value="Transferase(Phosphotransferase) domain 1"/>
    <property type="match status" value="1"/>
</dbReference>
<dbReference type="FunFam" id="1.10.510.10:FF:000624">
    <property type="entry name" value="Mitogen-activated protein kinase"/>
    <property type="match status" value="1"/>
</dbReference>
<dbReference type="GO" id="GO:0004674">
    <property type="term" value="F:protein serine/threonine kinase activity"/>
    <property type="evidence" value="ECO:0007669"/>
    <property type="project" value="UniProtKB-KW"/>
</dbReference>
<feature type="domain" description="Protein kinase" evidence="8">
    <location>
        <begin position="53"/>
        <end position="339"/>
    </location>
</feature>
<keyword evidence="2" id="KW-0723">Serine/threonine-protein kinase</keyword>
<comment type="similarity">
    <text evidence="1">Belongs to the protein kinase superfamily. CMGC Ser/Thr protein kinase family. CDC2/CDKX subfamily.</text>
</comment>
<dbReference type="PROSITE" id="PS50011">
    <property type="entry name" value="PROTEIN_KINASE_DOM"/>
    <property type="match status" value="1"/>
</dbReference>
<dbReference type="STRING" id="1173061.A0A0J9X2N0"/>
<reference evidence="9" key="1">
    <citation type="submission" date="2014-03" db="EMBL/GenBank/DDBJ databases">
        <authorList>
            <person name="Casaregola S."/>
        </authorList>
    </citation>
    <scope>NUCLEOTIDE SEQUENCE [LARGE SCALE GENOMIC DNA]</scope>
    <source>
        <strain evidence="9">CLIB 918</strain>
    </source>
</reference>
<name>A0A0J9X2N0_GEOCN</name>
<evidence type="ECO:0000256" key="5">
    <source>
        <dbReference type="ARBA" id="ARBA00022777"/>
    </source>
</evidence>
<protein>
    <recommendedName>
        <fullName evidence="8">Protein kinase domain-containing protein</fullName>
    </recommendedName>
</protein>
<dbReference type="Proteomes" id="UP000242525">
    <property type="component" value="Unassembled WGS sequence"/>
</dbReference>
<dbReference type="GO" id="GO:0005524">
    <property type="term" value="F:ATP binding"/>
    <property type="evidence" value="ECO:0007669"/>
    <property type="project" value="UniProtKB-KW"/>
</dbReference>
<gene>
    <name evidence="9" type="ORF">BN980_GECA01s08161g</name>
</gene>
<evidence type="ECO:0000313" key="10">
    <source>
        <dbReference type="Proteomes" id="UP000242525"/>
    </source>
</evidence>
<dbReference type="PANTHER" id="PTHR24056">
    <property type="entry name" value="CELL DIVISION PROTEIN KINASE"/>
    <property type="match status" value="1"/>
</dbReference>
<dbReference type="OrthoDB" id="1732493at2759"/>
<dbReference type="InterPro" id="IPR050108">
    <property type="entry name" value="CDK"/>
</dbReference>
<evidence type="ECO:0000313" key="9">
    <source>
        <dbReference type="EMBL" id="CDO51553.1"/>
    </source>
</evidence>
<organism evidence="9 10">
    <name type="scientific">Geotrichum candidum</name>
    <name type="common">Oospora lactis</name>
    <name type="synonym">Dipodascus geotrichum</name>
    <dbReference type="NCBI Taxonomy" id="1173061"/>
    <lineage>
        <taxon>Eukaryota</taxon>
        <taxon>Fungi</taxon>
        <taxon>Dikarya</taxon>
        <taxon>Ascomycota</taxon>
        <taxon>Saccharomycotina</taxon>
        <taxon>Dipodascomycetes</taxon>
        <taxon>Dipodascales</taxon>
        <taxon>Dipodascaceae</taxon>
        <taxon>Geotrichum</taxon>
    </lineage>
</organism>
<dbReference type="SMART" id="SM00220">
    <property type="entry name" value="S_TKc"/>
    <property type="match status" value="1"/>
</dbReference>
<evidence type="ECO:0000256" key="2">
    <source>
        <dbReference type="ARBA" id="ARBA00022527"/>
    </source>
</evidence>
<accession>A0A0J9X2N0</accession>
<proteinExistence type="inferred from homology"/>
<evidence type="ECO:0000256" key="7">
    <source>
        <dbReference type="SAM" id="MobiDB-lite"/>
    </source>
</evidence>
<comment type="caution">
    <text evidence="9">The sequence shown here is derived from an EMBL/GenBank/DDBJ whole genome shotgun (WGS) entry which is preliminary data.</text>
</comment>
<evidence type="ECO:0000256" key="1">
    <source>
        <dbReference type="ARBA" id="ARBA00006485"/>
    </source>
</evidence>
<dbReference type="InterPro" id="IPR011009">
    <property type="entry name" value="Kinase-like_dom_sf"/>
</dbReference>
<evidence type="ECO:0000256" key="4">
    <source>
        <dbReference type="ARBA" id="ARBA00022741"/>
    </source>
</evidence>
<dbReference type="Gene3D" id="3.30.200.20">
    <property type="entry name" value="Phosphorylase Kinase, domain 1"/>
    <property type="match status" value="1"/>
</dbReference>
<dbReference type="PANTHER" id="PTHR24056:SF107">
    <property type="entry name" value="CYCLIN-DEPENDENT KINASE 11A-RELATED"/>
    <property type="match status" value="1"/>
</dbReference>
<dbReference type="InterPro" id="IPR000719">
    <property type="entry name" value="Prot_kinase_dom"/>
</dbReference>
<feature type="region of interest" description="Disordered" evidence="7">
    <location>
        <begin position="1"/>
        <end position="30"/>
    </location>
</feature>
<evidence type="ECO:0000256" key="3">
    <source>
        <dbReference type="ARBA" id="ARBA00022679"/>
    </source>
</evidence>
<keyword evidence="5" id="KW-0418">Kinase</keyword>